<dbReference type="Proteomes" id="UP001589733">
    <property type="component" value="Unassembled WGS sequence"/>
</dbReference>
<evidence type="ECO:0000313" key="2">
    <source>
        <dbReference type="Proteomes" id="UP001589733"/>
    </source>
</evidence>
<gene>
    <name evidence="1" type="ORF">ACFFLM_19315</name>
</gene>
<dbReference type="InterPro" id="IPR024524">
    <property type="entry name" value="DUF3800"/>
</dbReference>
<evidence type="ECO:0000313" key="1">
    <source>
        <dbReference type="EMBL" id="MFB9994112.1"/>
    </source>
</evidence>
<organism evidence="1 2">
    <name type="scientific">Deinococcus oregonensis</name>
    <dbReference type="NCBI Taxonomy" id="1805970"/>
    <lineage>
        <taxon>Bacteria</taxon>
        <taxon>Thermotogati</taxon>
        <taxon>Deinococcota</taxon>
        <taxon>Deinococci</taxon>
        <taxon>Deinococcales</taxon>
        <taxon>Deinococcaceae</taxon>
        <taxon>Deinococcus</taxon>
    </lineage>
</organism>
<comment type="caution">
    <text evidence="1">The sequence shown here is derived from an EMBL/GenBank/DDBJ whole genome shotgun (WGS) entry which is preliminary data.</text>
</comment>
<accession>A0ABV6B2Z0</accession>
<protein>
    <submittedName>
        <fullName evidence="1">DUF3800 domain-containing protein</fullName>
    </submittedName>
</protein>
<sequence length="359" mass="40972">MPSYSLLSELELSMSLGATQSRVKSKNVAVFFDESSDSDGTMHGIGGLVVPMTSLASLEIQLHKLRKKMRLFLYNNHYTNLFSPEFANGATRKEAASVRLGGLPKIHATDLWGTKNLFKTSYENFGTHVRWMKKLVKLLQQHNCHFFTRIIIDPEISKMSHIVNRAYFIESNVHKHFGINFETFEKRFLKQSNFGLTVESMYLLEKFLDKDTKIHRIVGDGGNPSQQLAISSVVKVAYEQGIIRNYPIPEFPSSVSENLLQAVDVCLFFFMRDFWRRHDDPKTSIHLDIRNEVMKIWTPVSVVPSMTRHQTVGREAPDLNKFILAILWEMLLLHSGGSPSSVPERKLLADALILKCLQS</sequence>
<dbReference type="Pfam" id="PF12686">
    <property type="entry name" value="DUF3800"/>
    <property type="match status" value="1"/>
</dbReference>
<proteinExistence type="predicted"/>
<name>A0ABV6B2Z0_9DEIO</name>
<dbReference type="EMBL" id="JBHLYR010000059">
    <property type="protein sequence ID" value="MFB9994112.1"/>
    <property type="molecule type" value="Genomic_DNA"/>
</dbReference>
<keyword evidence="2" id="KW-1185">Reference proteome</keyword>
<reference evidence="1 2" key="1">
    <citation type="submission" date="2024-09" db="EMBL/GenBank/DDBJ databases">
        <authorList>
            <person name="Sun Q."/>
            <person name="Mori K."/>
        </authorList>
    </citation>
    <scope>NUCLEOTIDE SEQUENCE [LARGE SCALE GENOMIC DNA]</scope>
    <source>
        <strain evidence="1 2">JCM 13503</strain>
    </source>
</reference>